<name>A0ABQ6CPF5_9HYPH</name>
<gene>
    <name evidence="3" type="ORF">GCM10007874_52200</name>
</gene>
<evidence type="ECO:0000256" key="1">
    <source>
        <dbReference type="ARBA" id="ARBA00022801"/>
    </source>
</evidence>
<evidence type="ECO:0000313" key="4">
    <source>
        <dbReference type="Proteomes" id="UP001156882"/>
    </source>
</evidence>
<dbReference type="SUPFAM" id="SSF53474">
    <property type="entry name" value="alpha/beta-Hydrolases"/>
    <property type="match status" value="1"/>
</dbReference>
<organism evidence="3 4">
    <name type="scientific">Labrys miyagiensis</name>
    <dbReference type="NCBI Taxonomy" id="346912"/>
    <lineage>
        <taxon>Bacteria</taxon>
        <taxon>Pseudomonadati</taxon>
        <taxon>Pseudomonadota</taxon>
        <taxon>Alphaproteobacteria</taxon>
        <taxon>Hyphomicrobiales</taxon>
        <taxon>Xanthobacteraceae</taxon>
        <taxon>Labrys</taxon>
    </lineage>
</organism>
<protein>
    <submittedName>
        <fullName evidence="3">Lipase</fullName>
    </submittedName>
</protein>
<keyword evidence="4" id="KW-1185">Reference proteome</keyword>
<dbReference type="RefSeq" id="WP_284315174.1">
    <property type="nucleotide sequence ID" value="NZ_BSPC01000058.1"/>
</dbReference>
<dbReference type="PANTHER" id="PTHR48081">
    <property type="entry name" value="AB HYDROLASE SUPERFAMILY PROTEIN C4A8.06C"/>
    <property type="match status" value="1"/>
</dbReference>
<keyword evidence="1" id="KW-0378">Hydrolase</keyword>
<feature type="domain" description="BD-FAE-like" evidence="2">
    <location>
        <begin position="70"/>
        <end position="271"/>
    </location>
</feature>
<dbReference type="InterPro" id="IPR050300">
    <property type="entry name" value="GDXG_lipolytic_enzyme"/>
</dbReference>
<evidence type="ECO:0000313" key="3">
    <source>
        <dbReference type="EMBL" id="GLS22203.1"/>
    </source>
</evidence>
<evidence type="ECO:0000259" key="2">
    <source>
        <dbReference type="Pfam" id="PF20434"/>
    </source>
</evidence>
<reference evidence="4" key="1">
    <citation type="journal article" date="2019" name="Int. J. Syst. Evol. Microbiol.">
        <title>The Global Catalogue of Microorganisms (GCM) 10K type strain sequencing project: providing services to taxonomists for standard genome sequencing and annotation.</title>
        <authorList>
            <consortium name="The Broad Institute Genomics Platform"/>
            <consortium name="The Broad Institute Genome Sequencing Center for Infectious Disease"/>
            <person name="Wu L."/>
            <person name="Ma J."/>
        </authorList>
    </citation>
    <scope>NUCLEOTIDE SEQUENCE [LARGE SCALE GENOMIC DNA]</scope>
    <source>
        <strain evidence="4">NBRC 101365</strain>
    </source>
</reference>
<sequence>MLKKLVAAVVFLAIVGFATSQLSPWPSALFYRYFFDKNGVAMNEALARHAPASVTTRADISYGAEPLEKLDIYLPAGVDGSARALPTILWIHGGGFLSGDKSQISNYLKIIAAAGYVVVGINYTLAPAAQHPTPTRQANAALAFLRADAGKLNIDPDRMFLAGDSAGSQIAAQLGIAITEPAFARSIGLVPAIPPVALRGLVLHCGIYDPANFKFDGKMGSYLKTLVWSYFGSKDLRVPAMPEQFSIVRNITRTMPPLFVTAGNADPALVHSKALVEAAGKVGVSVDTLFFPQDYTPPLQHEYQFDLDTAAGQLALQRSLAFIAERSQL</sequence>
<dbReference type="InterPro" id="IPR049492">
    <property type="entry name" value="BD-FAE-like_dom"/>
</dbReference>
<dbReference type="Pfam" id="PF20434">
    <property type="entry name" value="BD-FAE"/>
    <property type="match status" value="1"/>
</dbReference>
<dbReference type="Proteomes" id="UP001156882">
    <property type="component" value="Unassembled WGS sequence"/>
</dbReference>
<dbReference type="Gene3D" id="3.40.50.1820">
    <property type="entry name" value="alpha/beta hydrolase"/>
    <property type="match status" value="1"/>
</dbReference>
<accession>A0ABQ6CPF5</accession>
<proteinExistence type="predicted"/>
<dbReference type="InterPro" id="IPR029058">
    <property type="entry name" value="AB_hydrolase_fold"/>
</dbReference>
<comment type="caution">
    <text evidence="3">The sequence shown here is derived from an EMBL/GenBank/DDBJ whole genome shotgun (WGS) entry which is preliminary data.</text>
</comment>
<dbReference type="EMBL" id="BSPC01000058">
    <property type="protein sequence ID" value="GLS22203.1"/>
    <property type="molecule type" value="Genomic_DNA"/>
</dbReference>